<dbReference type="AlphaFoldDB" id="A0A921SU31"/>
<organism evidence="2 3">
    <name type="scientific">Barnesiella viscericola</name>
    <dbReference type="NCBI Taxonomy" id="397865"/>
    <lineage>
        <taxon>Bacteria</taxon>
        <taxon>Pseudomonadati</taxon>
        <taxon>Bacteroidota</taxon>
        <taxon>Bacteroidia</taxon>
        <taxon>Bacteroidales</taxon>
        <taxon>Barnesiellaceae</taxon>
        <taxon>Barnesiella</taxon>
    </lineage>
</organism>
<dbReference type="Proteomes" id="UP000757103">
    <property type="component" value="Unassembled WGS sequence"/>
</dbReference>
<protein>
    <submittedName>
        <fullName evidence="2">Lysine exporter LysO family protein</fullName>
    </submittedName>
</protein>
<dbReference type="GeneID" id="90529326"/>
<keyword evidence="1" id="KW-1133">Transmembrane helix</keyword>
<reference evidence="2" key="2">
    <citation type="submission" date="2021-09" db="EMBL/GenBank/DDBJ databases">
        <authorList>
            <person name="Gilroy R."/>
        </authorList>
    </citation>
    <scope>NUCLEOTIDE SEQUENCE</scope>
    <source>
        <strain evidence="2">CHK121-7720</strain>
    </source>
</reference>
<dbReference type="InterPro" id="IPR005642">
    <property type="entry name" value="LysO"/>
</dbReference>
<feature type="transmembrane region" description="Helical" evidence="1">
    <location>
        <begin position="29"/>
        <end position="47"/>
    </location>
</feature>
<accession>A0A921SU31</accession>
<evidence type="ECO:0000313" key="3">
    <source>
        <dbReference type="Proteomes" id="UP000757103"/>
    </source>
</evidence>
<feature type="transmembrane region" description="Helical" evidence="1">
    <location>
        <begin position="59"/>
        <end position="81"/>
    </location>
</feature>
<dbReference type="RefSeq" id="WP_025278669.1">
    <property type="nucleotide sequence ID" value="NZ_CALUJX010000004.1"/>
</dbReference>
<name>A0A921SU31_9BACT</name>
<evidence type="ECO:0000313" key="2">
    <source>
        <dbReference type="EMBL" id="HJG88193.1"/>
    </source>
</evidence>
<dbReference type="GO" id="GO:0015661">
    <property type="term" value="F:L-lysine efflux transmembrane transporter activity"/>
    <property type="evidence" value="ECO:0007669"/>
    <property type="project" value="InterPro"/>
</dbReference>
<comment type="caution">
    <text evidence="2">The sequence shown here is derived from an EMBL/GenBank/DDBJ whole genome shotgun (WGS) entry which is preliminary data.</text>
</comment>
<gene>
    <name evidence="2" type="ORF">K8U91_01775</name>
</gene>
<dbReference type="EMBL" id="DYUD01000009">
    <property type="protein sequence ID" value="HJG88193.1"/>
    <property type="molecule type" value="Genomic_DNA"/>
</dbReference>
<keyword evidence="1" id="KW-0472">Membrane</keyword>
<proteinExistence type="predicted"/>
<dbReference type="Pfam" id="PF03956">
    <property type="entry name" value="Lys_export"/>
    <property type="match status" value="1"/>
</dbReference>
<keyword evidence="1" id="KW-0812">Transmembrane</keyword>
<evidence type="ECO:0000256" key="1">
    <source>
        <dbReference type="SAM" id="Phobius"/>
    </source>
</evidence>
<sequence>MLRILILLVIGIGAGILLRGRSCVKVTKWSIQATVCLLLFVFGISIGSNRDLIDNLYNFGWQAMVIAALGVTGSIVAARLAQRLFFRKGGKS</sequence>
<reference evidence="2" key="1">
    <citation type="journal article" date="2021" name="PeerJ">
        <title>Extensive microbial diversity within the chicken gut microbiome revealed by metagenomics and culture.</title>
        <authorList>
            <person name="Gilroy R."/>
            <person name="Ravi A."/>
            <person name="Getino M."/>
            <person name="Pursley I."/>
            <person name="Horton D.L."/>
            <person name="Alikhan N.F."/>
            <person name="Baker D."/>
            <person name="Gharbi K."/>
            <person name="Hall N."/>
            <person name="Watson M."/>
            <person name="Adriaenssens E.M."/>
            <person name="Foster-Nyarko E."/>
            <person name="Jarju S."/>
            <person name="Secka A."/>
            <person name="Antonio M."/>
            <person name="Oren A."/>
            <person name="Chaudhuri R.R."/>
            <person name="La Ragione R."/>
            <person name="Hildebrand F."/>
            <person name="Pallen M.J."/>
        </authorList>
    </citation>
    <scope>NUCLEOTIDE SEQUENCE</scope>
    <source>
        <strain evidence="2">CHK121-7720</strain>
    </source>
</reference>